<name>A0A022R286_ERYGU</name>
<dbReference type="AlphaFoldDB" id="A0A022R286"/>
<feature type="region of interest" description="Disordered" evidence="1">
    <location>
        <begin position="259"/>
        <end position="299"/>
    </location>
</feature>
<keyword evidence="3" id="KW-1185">Reference proteome</keyword>
<proteinExistence type="predicted"/>
<evidence type="ECO:0000313" key="2">
    <source>
        <dbReference type="EMBL" id="EYU33723.1"/>
    </source>
</evidence>
<accession>A0A022R286</accession>
<gene>
    <name evidence="2" type="ORF">MIMGU_mgv1a009644mg</name>
</gene>
<dbReference type="PANTHER" id="PTHR34938:SF1">
    <property type="entry name" value="PROTEIN FERTILITY RESTORER RF2, MITOCHONDRIAL"/>
    <property type="match status" value="1"/>
</dbReference>
<dbReference type="InterPro" id="IPR040299">
    <property type="entry name" value="RF2K-like"/>
</dbReference>
<dbReference type="EMBL" id="KI630752">
    <property type="protein sequence ID" value="EYU33723.1"/>
    <property type="molecule type" value="Genomic_DNA"/>
</dbReference>
<dbReference type="GO" id="GO:0009507">
    <property type="term" value="C:chloroplast"/>
    <property type="evidence" value="ECO:0000318"/>
    <property type="project" value="GO_Central"/>
</dbReference>
<evidence type="ECO:0000313" key="3">
    <source>
        <dbReference type="Proteomes" id="UP000030748"/>
    </source>
</evidence>
<dbReference type="GO" id="GO:0009658">
    <property type="term" value="P:chloroplast organization"/>
    <property type="evidence" value="ECO:0000318"/>
    <property type="project" value="GO_Central"/>
</dbReference>
<dbReference type="STRING" id="4155.A0A022R286"/>
<protein>
    <submittedName>
        <fullName evidence="2">Uncharacterized protein</fullName>
    </submittedName>
</protein>
<dbReference type="Proteomes" id="UP000030748">
    <property type="component" value="Unassembled WGS sequence"/>
</dbReference>
<dbReference type="eggNOG" id="ENOG502S1SV">
    <property type="taxonomic scope" value="Eukaryota"/>
</dbReference>
<dbReference type="PANTHER" id="PTHR34938">
    <property type="entry name" value="PROTEIN FERTILITY RESTORER RF2, MITOCHONDRIAL"/>
    <property type="match status" value="1"/>
</dbReference>
<evidence type="ECO:0000256" key="1">
    <source>
        <dbReference type="SAM" id="MobiDB-lite"/>
    </source>
</evidence>
<organism evidence="2 3">
    <name type="scientific">Erythranthe guttata</name>
    <name type="common">Yellow monkey flower</name>
    <name type="synonym">Mimulus guttatus</name>
    <dbReference type="NCBI Taxonomy" id="4155"/>
    <lineage>
        <taxon>Eukaryota</taxon>
        <taxon>Viridiplantae</taxon>
        <taxon>Streptophyta</taxon>
        <taxon>Embryophyta</taxon>
        <taxon>Tracheophyta</taxon>
        <taxon>Spermatophyta</taxon>
        <taxon>Magnoliopsida</taxon>
        <taxon>eudicotyledons</taxon>
        <taxon>Gunneridae</taxon>
        <taxon>Pentapetalae</taxon>
        <taxon>asterids</taxon>
        <taxon>lamiids</taxon>
        <taxon>Lamiales</taxon>
        <taxon>Phrymaceae</taxon>
        <taxon>Erythranthe</taxon>
    </lineage>
</organism>
<dbReference type="GO" id="GO:0010027">
    <property type="term" value="P:thylakoid membrane organization"/>
    <property type="evidence" value="ECO:0000318"/>
    <property type="project" value="GO_Central"/>
</dbReference>
<reference evidence="2 3" key="1">
    <citation type="journal article" date="2013" name="Proc. Natl. Acad. Sci. U.S.A.">
        <title>Fine-scale variation in meiotic recombination in Mimulus inferred from population shotgun sequencing.</title>
        <authorList>
            <person name="Hellsten U."/>
            <person name="Wright K.M."/>
            <person name="Jenkins J."/>
            <person name="Shu S."/>
            <person name="Yuan Y."/>
            <person name="Wessler S.R."/>
            <person name="Schmutz J."/>
            <person name="Willis J.H."/>
            <person name="Rokhsar D.S."/>
        </authorList>
    </citation>
    <scope>NUCLEOTIDE SEQUENCE [LARGE SCALE GENOMIC DNA]</scope>
    <source>
        <strain evidence="3">cv. DUN x IM62</strain>
    </source>
</reference>
<sequence>MFVFGPGSSYLSLRRYLLLLRSVRAFPRLRRSESVTLVVFRQLNHTRFNRRHVIQQHGEVLLDFRRRLRRDSGRDPLPPVGAIAGEFHQSVFELLVFFPDKWDSLQNNINRPTNLPQLSKPKRQTTLVFNRRTQLEVVLHLLRFLSSFLFSFSPPVRCPALPSDSRFISFIGIEMSLSTVTVASPVTPLFTIPSRDPCYKLKKNVWSNQVKVKPLCVQLKPFERRGLTPSYRAKHASLICAAALNATCAAEQTQTVTRQSSTITVAPIQGKEKSPDLDDGGSGLPPRDDDGGGGGGGGGGGHWSGGFFFFGFLAFLGFLKDQESGDSYGDERRRR</sequence>